<dbReference type="InterPro" id="IPR010982">
    <property type="entry name" value="Lambda_DNA-bd_dom_sf"/>
</dbReference>
<dbReference type="GO" id="GO:0003677">
    <property type="term" value="F:DNA binding"/>
    <property type="evidence" value="ECO:0007669"/>
    <property type="project" value="InterPro"/>
</dbReference>
<proteinExistence type="predicted"/>
<feature type="transmembrane region" description="Helical" evidence="2">
    <location>
        <begin position="115"/>
        <end position="136"/>
    </location>
</feature>
<dbReference type="Proteomes" id="UP000095658">
    <property type="component" value="Unassembled WGS sequence"/>
</dbReference>
<gene>
    <name evidence="4" type="ORF">BA724_10595</name>
</gene>
<dbReference type="SUPFAM" id="SSF47413">
    <property type="entry name" value="lambda repressor-like DNA-binding domains"/>
    <property type="match status" value="1"/>
</dbReference>
<dbReference type="InterPro" id="IPR025194">
    <property type="entry name" value="RodZ-like_C"/>
</dbReference>
<keyword evidence="2" id="KW-1133">Transmembrane helix</keyword>
<feature type="compositionally biased region" description="Acidic residues" evidence="1">
    <location>
        <begin position="145"/>
        <end position="180"/>
    </location>
</feature>
<evidence type="ECO:0000313" key="5">
    <source>
        <dbReference type="Proteomes" id="UP000095658"/>
    </source>
</evidence>
<keyword evidence="2" id="KW-0472">Membrane</keyword>
<keyword evidence="2" id="KW-0812">Transmembrane</keyword>
<name>A0A1E7DLK0_9BACI</name>
<dbReference type="PANTHER" id="PTHR34475">
    <property type="match status" value="1"/>
</dbReference>
<dbReference type="STRING" id="1714016.BA724_10595"/>
<sequence length="291" mass="31627">MTELGRKLKEARESKGMSLSDVQESTKIQKRYLEGIEEGSYDIMPGKFYVRAFIKQYAEAVGLNAEELFEEFKSEVPSSKEDEVPLRPTGSAATSQTTRVDASKPVRESSKLLDYLPRILVTAFIIGALILVYVLIPKSGSESDPAVDEEVQVEEPTTEAPAEEETPAVEEEAVVEEEPEPAAPAQTLSAVSTSGRQTVYELSGAETFEVAVASKGETWIEITDGSGKSYFSGMLANGQTQTHNMTGQKEAKIKVGFAPDTVITVNGETLAYKLPAEGQVLQDIIIRPKAQ</sequence>
<dbReference type="RefSeq" id="WP_069939336.1">
    <property type="nucleotide sequence ID" value="NZ_MAMP01000024.1"/>
</dbReference>
<dbReference type="EMBL" id="MAMP01000024">
    <property type="protein sequence ID" value="OES43548.1"/>
    <property type="molecule type" value="Genomic_DNA"/>
</dbReference>
<accession>A0A1E7DLK0</accession>
<feature type="compositionally biased region" description="Polar residues" evidence="1">
    <location>
        <begin position="91"/>
        <end position="100"/>
    </location>
</feature>
<feature type="region of interest" description="Disordered" evidence="1">
    <location>
        <begin position="141"/>
        <end position="190"/>
    </location>
</feature>
<feature type="region of interest" description="Disordered" evidence="1">
    <location>
        <begin position="76"/>
        <end position="102"/>
    </location>
</feature>
<feature type="domain" description="HTH cro/C1-type" evidence="3">
    <location>
        <begin position="7"/>
        <end position="68"/>
    </location>
</feature>
<evidence type="ECO:0000256" key="1">
    <source>
        <dbReference type="SAM" id="MobiDB-lite"/>
    </source>
</evidence>
<dbReference type="Pfam" id="PF13413">
    <property type="entry name" value="HTH_25"/>
    <property type="match status" value="1"/>
</dbReference>
<dbReference type="OrthoDB" id="9797543at2"/>
<protein>
    <recommendedName>
        <fullName evidence="3">HTH cro/C1-type domain-containing protein</fullName>
    </recommendedName>
</protein>
<feature type="region of interest" description="Disordered" evidence="1">
    <location>
        <begin position="1"/>
        <end position="22"/>
    </location>
</feature>
<evidence type="ECO:0000259" key="3">
    <source>
        <dbReference type="SMART" id="SM00530"/>
    </source>
</evidence>
<dbReference type="PANTHER" id="PTHR34475:SF1">
    <property type="entry name" value="CYTOSKELETON PROTEIN RODZ"/>
    <property type="match status" value="1"/>
</dbReference>
<dbReference type="AlphaFoldDB" id="A0A1E7DLK0"/>
<evidence type="ECO:0000256" key="2">
    <source>
        <dbReference type="SAM" id="Phobius"/>
    </source>
</evidence>
<keyword evidence="5" id="KW-1185">Reference proteome</keyword>
<comment type="caution">
    <text evidence="4">The sequence shown here is derived from an EMBL/GenBank/DDBJ whole genome shotgun (WGS) entry which is preliminary data.</text>
</comment>
<dbReference type="InterPro" id="IPR050400">
    <property type="entry name" value="Bact_Cytoskel_RodZ"/>
</dbReference>
<feature type="compositionally biased region" description="Basic and acidic residues" evidence="1">
    <location>
        <begin position="76"/>
        <end position="85"/>
    </location>
</feature>
<organism evidence="4 5">
    <name type="scientific">Domibacillus iocasae</name>
    <dbReference type="NCBI Taxonomy" id="1714016"/>
    <lineage>
        <taxon>Bacteria</taxon>
        <taxon>Bacillati</taxon>
        <taxon>Bacillota</taxon>
        <taxon>Bacilli</taxon>
        <taxon>Bacillales</taxon>
        <taxon>Bacillaceae</taxon>
        <taxon>Domibacillus</taxon>
    </lineage>
</organism>
<dbReference type="InterPro" id="IPR001387">
    <property type="entry name" value="Cro/C1-type_HTH"/>
</dbReference>
<feature type="compositionally biased region" description="Basic and acidic residues" evidence="1">
    <location>
        <begin position="1"/>
        <end position="15"/>
    </location>
</feature>
<dbReference type="CDD" id="cd00093">
    <property type="entry name" value="HTH_XRE"/>
    <property type="match status" value="1"/>
</dbReference>
<dbReference type="Pfam" id="PF13464">
    <property type="entry name" value="RodZ_C"/>
    <property type="match status" value="1"/>
</dbReference>
<dbReference type="Gene3D" id="1.10.260.40">
    <property type="entry name" value="lambda repressor-like DNA-binding domains"/>
    <property type="match status" value="1"/>
</dbReference>
<dbReference type="SMART" id="SM00530">
    <property type="entry name" value="HTH_XRE"/>
    <property type="match status" value="1"/>
</dbReference>
<reference evidence="4 5" key="1">
    <citation type="submission" date="2016-06" db="EMBL/GenBank/DDBJ databases">
        <title>Domibacillus iocasae genome sequencing.</title>
        <authorList>
            <person name="Verma A."/>
            <person name="Pal Y."/>
            <person name="Ojha A.K."/>
            <person name="Krishnamurthi S."/>
        </authorList>
    </citation>
    <scope>NUCLEOTIDE SEQUENCE [LARGE SCALE GENOMIC DNA]</scope>
    <source>
        <strain evidence="4 5">DSM 29979</strain>
    </source>
</reference>
<evidence type="ECO:0000313" key="4">
    <source>
        <dbReference type="EMBL" id="OES43548.1"/>
    </source>
</evidence>